<sequence length="469" mass="46527">MLAWARSAALAARWVSVTPPILLTSNWDTTRVRVSVAEQPGVVMAATTTPAAEQPLTEQAVRALHRRTLTVVVVSQVFGGAGLAAGVTVGALLAQDMLGDDSLAGLPAALFTLGSALAAFAVGRLSQRAGRRGGLAAGFAAGAAGAAGIVVAAVAGSPLLLFVSLVVYGSGTATNLQARYAGTDLAPPGGRATAVSIAMVSTTAGAVGGPLSVELLGRFATAAGLPALAGPFALAAVAYGLAGAVLFAFLRPDPYLVSLRLARQAAPPADARPAPAVPAARRRTLNPGVAVGATVMVLTQVAMVAIMTMTPVHMRHHQHSLGQVGLVISLHIAAMFLPSLLTGRLVDRLGTAPMAVAAAVTLLAAGVVAAVSPGDSTIGLSLALILLGLGWNVGLISGTAYIVESTAPETRARTQGSVDVLIAIAGAGGGAASGLIADAAGFATLALGGGMLALLLIPALAWQRTTRPA</sequence>
<keyword evidence="3 5" id="KW-1133">Transmembrane helix</keyword>
<feature type="transmembrane region" description="Helical" evidence="5">
    <location>
        <begin position="416"/>
        <end position="436"/>
    </location>
</feature>
<dbReference type="Gene3D" id="1.20.1250.20">
    <property type="entry name" value="MFS general substrate transporter like domains"/>
    <property type="match status" value="1"/>
</dbReference>
<evidence type="ECO:0000256" key="4">
    <source>
        <dbReference type="ARBA" id="ARBA00023136"/>
    </source>
</evidence>
<dbReference type="EMBL" id="BOOY01000006">
    <property type="protein sequence ID" value="GIJ01766.1"/>
    <property type="molecule type" value="Genomic_DNA"/>
</dbReference>
<feature type="transmembrane region" description="Helical" evidence="5">
    <location>
        <begin position="289"/>
        <end position="309"/>
    </location>
</feature>
<evidence type="ECO:0000259" key="6">
    <source>
        <dbReference type="PROSITE" id="PS50850"/>
    </source>
</evidence>
<evidence type="ECO:0000313" key="7">
    <source>
        <dbReference type="EMBL" id="GIJ01766.1"/>
    </source>
</evidence>
<dbReference type="SUPFAM" id="SSF103473">
    <property type="entry name" value="MFS general substrate transporter"/>
    <property type="match status" value="1"/>
</dbReference>
<keyword evidence="4 5" id="KW-0472">Membrane</keyword>
<dbReference type="PANTHER" id="PTHR23534">
    <property type="entry name" value="MFS PERMEASE"/>
    <property type="match status" value="1"/>
</dbReference>
<name>A0A8J4DHD5_9ACTN</name>
<dbReference type="InterPro" id="IPR020846">
    <property type="entry name" value="MFS_dom"/>
</dbReference>
<evidence type="ECO:0000256" key="1">
    <source>
        <dbReference type="ARBA" id="ARBA00004651"/>
    </source>
</evidence>
<keyword evidence="8" id="KW-1185">Reference proteome</keyword>
<evidence type="ECO:0000256" key="3">
    <source>
        <dbReference type="ARBA" id="ARBA00022989"/>
    </source>
</evidence>
<feature type="transmembrane region" description="Helical" evidence="5">
    <location>
        <begin position="353"/>
        <end position="372"/>
    </location>
</feature>
<accession>A0A8J4DHD5</accession>
<dbReference type="Pfam" id="PF07690">
    <property type="entry name" value="MFS_1"/>
    <property type="match status" value="1"/>
</dbReference>
<feature type="transmembrane region" description="Helical" evidence="5">
    <location>
        <begin position="104"/>
        <end position="123"/>
    </location>
</feature>
<comment type="subcellular location">
    <subcellularLocation>
        <location evidence="1">Cell membrane</location>
        <topology evidence="1">Multi-pass membrane protein</topology>
    </subcellularLocation>
</comment>
<feature type="domain" description="Major facilitator superfamily (MFS) profile" evidence="6">
    <location>
        <begin position="68"/>
        <end position="467"/>
    </location>
</feature>
<keyword evidence="2 5" id="KW-0812">Transmembrane</keyword>
<feature type="transmembrane region" description="Helical" evidence="5">
    <location>
        <begin position="442"/>
        <end position="462"/>
    </location>
</feature>
<reference evidence="7" key="1">
    <citation type="submission" date="2021-01" db="EMBL/GenBank/DDBJ databases">
        <title>Whole genome shotgun sequence of Spirilliplanes yamanashiensis NBRC 15828.</title>
        <authorList>
            <person name="Komaki H."/>
            <person name="Tamura T."/>
        </authorList>
    </citation>
    <scope>NUCLEOTIDE SEQUENCE</scope>
    <source>
        <strain evidence="7">NBRC 15828</strain>
    </source>
</reference>
<feature type="transmembrane region" description="Helical" evidence="5">
    <location>
        <begin position="135"/>
        <end position="168"/>
    </location>
</feature>
<dbReference type="GO" id="GO:0005886">
    <property type="term" value="C:plasma membrane"/>
    <property type="evidence" value="ECO:0007669"/>
    <property type="project" value="UniProtKB-SubCell"/>
</dbReference>
<proteinExistence type="predicted"/>
<protein>
    <submittedName>
        <fullName evidence="7">Putative MFS-type transporter YdeG</fullName>
    </submittedName>
</protein>
<feature type="transmembrane region" description="Helical" evidence="5">
    <location>
        <begin position="378"/>
        <end position="404"/>
    </location>
</feature>
<dbReference type="InterPro" id="IPR036259">
    <property type="entry name" value="MFS_trans_sf"/>
</dbReference>
<gene>
    <name evidence="7" type="primary">ydeG</name>
    <name evidence="7" type="ORF">Sya03_11180</name>
</gene>
<evidence type="ECO:0000256" key="2">
    <source>
        <dbReference type="ARBA" id="ARBA00022692"/>
    </source>
</evidence>
<dbReference type="GO" id="GO:0022857">
    <property type="term" value="F:transmembrane transporter activity"/>
    <property type="evidence" value="ECO:0007669"/>
    <property type="project" value="InterPro"/>
</dbReference>
<dbReference type="InterPro" id="IPR011701">
    <property type="entry name" value="MFS"/>
</dbReference>
<dbReference type="AlphaFoldDB" id="A0A8J4DHD5"/>
<dbReference type="PROSITE" id="PS50850">
    <property type="entry name" value="MFS"/>
    <property type="match status" value="1"/>
</dbReference>
<dbReference type="Proteomes" id="UP000652013">
    <property type="component" value="Unassembled WGS sequence"/>
</dbReference>
<comment type="caution">
    <text evidence="7">The sequence shown here is derived from an EMBL/GenBank/DDBJ whole genome shotgun (WGS) entry which is preliminary data.</text>
</comment>
<feature type="transmembrane region" description="Helical" evidence="5">
    <location>
        <begin position="321"/>
        <end position="341"/>
    </location>
</feature>
<evidence type="ECO:0000313" key="8">
    <source>
        <dbReference type="Proteomes" id="UP000652013"/>
    </source>
</evidence>
<evidence type="ECO:0000256" key="5">
    <source>
        <dbReference type="SAM" id="Phobius"/>
    </source>
</evidence>
<dbReference type="PANTHER" id="PTHR23534:SF1">
    <property type="entry name" value="MAJOR FACILITATOR SUPERFAMILY PROTEIN"/>
    <property type="match status" value="1"/>
</dbReference>
<feature type="transmembrane region" description="Helical" evidence="5">
    <location>
        <begin position="69"/>
        <end position="92"/>
    </location>
</feature>
<feature type="transmembrane region" description="Helical" evidence="5">
    <location>
        <begin position="228"/>
        <end position="250"/>
    </location>
</feature>
<organism evidence="7 8">
    <name type="scientific">Spirilliplanes yamanashiensis</name>
    <dbReference type="NCBI Taxonomy" id="42233"/>
    <lineage>
        <taxon>Bacteria</taxon>
        <taxon>Bacillati</taxon>
        <taxon>Actinomycetota</taxon>
        <taxon>Actinomycetes</taxon>
        <taxon>Micromonosporales</taxon>
        <taxon>Micromonosporaceae</taxon>
        <taxon>Spirilliplanes</taxon>
    </lineage>
</organism>